<dbReference type="GO" id="GO:0008378">
    <property type="term" value="F:galactosyltransferase activity"/>
    <property type="evidence" value="ECO:0007669"/>
    <property type="project" value="TreeGrafter"/>
</dbReference>
<evidence type="ECO:0000256" key="7">
    <source>
        <dbReference type="ARBA" id="ARBA00022989"/>
    </source>
</evidence>
<accession>X2D0G0</accession>
<keyword evidence="7 12" id="KW-1133">Transmembrane helix</keyword>
<evidence type="ECO:0000256" key="5">
    <source>
        <dbReference type="ARBA" id="ARBA00022692"/>
    </source>
</evidence>
<keyword evidence="11" id="KW-0175">Coiled coil</keyword>
<evidence type="ECO:0000256" key="1">
    <source>
        <dbReference type="ARBA" id="ARBA00004323"/>
    </source>
</evidence>
<evidence type="ECO:0000256" key="4">
    <source>
        <dbReference type="ARBA" id="ARBA00022679"/>
    </source>
</evidence>
<keyword evidence="5 12" id="KW-0812">Transmembrane</keyword>
<feature type="transmembrane region" description="Helical" evidence="12">
    <location>
        <begin position="24"/>
        <end position="42"/>
    </location>
</feature>
<dbReference type="EMBL" id="KF494333">
    <property type="protein sequence ID" value="AHC98115.1"/>
    <property type="molecule type" value="mRNA"/>
</dbReference>
<keyword evidence="4 13" id="KW-0808">Transferase</keyword>
<name>X2D0G0_PINRA</name>
<keyword evidence="8" id="KW-0333">Golgi apparatus</keyword>
<evidence type="ECO:0000256" key="10">
    <source>
        <dbReference type="ARBA" id="ARBA00023180"/>
    </source>
</evidence>
<sequence length="480" mass="56382">MVNDSKLETISGNMVQKRKSFDGLPFWTVSIAGGLLLCWSLWRICFSGIDYRALAIEVRGFSSQWNSKIHRYDPNVTSVIQQNQNVSSAIQQNQTNENEMSGKEEEPLYRSMDEWEESSDNFYADSDFSYTVGNTVKNWDAKRQQWLRAHPHIKNYTEGGRPRILVLTGSQPYPCKNPIGDHLILRTFKNKQDYCRIHGLDMFYNTILLNQKMASYWAKIPLTRTAMVAHPEAEWIWWLDSDAVITDMEFEHPLEKYKDFNFVLHGWEKNVYEKRSWLGINAGVFLIRNCEWSMDFMERWSVMGPESPLYDSFAKILSDVLPDRPVTESDDQSALVYLMIKEKKKWGGKIYIENEYYFQGFWLDIVGTFENISKRYEAMEAEHTELSRRYAEKSARLYAVKRERYLKEIWAGLFERRPFVTHFAGCQPCSGNHNPIYKAEDCQNGLQRSLDFADDQVLRIYGFRRQQLQSVLVNPIHFHP</sequence>
<evidence type="ECO:0000256" key="2">
    <source>
        <dbReference type="ARBA" id="ARBA00005664"/>
    </source>
</evidence>
<dbReference type="PANTHER" id="PTHR31311:SF3">
    <property type="entry name" value="GLYCOSYLTRANSFERASE 7-RELATED"/>
    <property type="match status" value="1"/>
</dbReference>
<dbReference type="InterPro" id="IPR008630">
    <property type="entry name" value="Glyco_trans_34"/>
</dbReference>
<dbReference type="AlphaFoldDB" id="X2D0G0"/>
<dbReference type="Pfam" id="PF05637">
    <property type="entry name" value="Glyco_transf_34"/>
    <property type="match status" value="1"/>
</dbReference>
<protein>
    <submittedName>
        <fullName evidence="13">Putative galacto(Gluco)mannan alpha-1,6-galactosyltransferase</fullName>
    </submittedName>
</protein>
<organism evidence="13">
    <name type="scientific">Pinus radiata</name>
    <name type="common">Monterey pine</name>
    <name type="synonym">Pinus insignis</name>
    <dbReference type="NCBI Taxonomy" id="3347"/>
    <lineage>
        <taxon>Eukaryota</taxon>
        <taxon>Viridiplantae</taxon>
        <taxon>Streptophyta</taxon>
        <taxon>Embryophyta</taxon>
        <taxon>Tracheophyta</taxon>
        <taxon>Spermatophyta</taxon>
        <taxon>Pinopsida</taxon>
        <taxon>Pinidae</taxon>
        <taxon>Conifers I</taxon>
        <taxon>Pinales</taxon>
        <taxon>Pinaceae</taxon>
        <taxon>Pinus</taxon>
        <taxon>Pinus subgen. Pinus</taxon>
    </lineage>
</organism>
<dbReference type="GO" id="GO:0000139">
    <property type="term" value="C:Golgi membrane"/>
    <property type="evidence" value="ECO:0007669"/>
    <property type="project" value="UniProtKB-SubCell"/>
</dbReference>
<dbReference type="FunFam" id="3.90.550.10:FF:000101">
    <property type="entry name" value="Probable glycosyltransferase 5"/>
    <property type="match status" value="1"/>
</dbReference>
<evidence type="ECO:0000256" key="11">
    <source>
        <dbReference type="SAM" id="Coils"/>
    </source>
</evidence>
<evidence type="ECO:0000256" key="6">
    <source>
        <dbReference type="ARBA" id="ARBA00022968"/>
    </source>
</evidence>
<reference evidence="13" key="1">
    <citation type="journal article" date="2014" name="Plant J.">
        <title>Family 34 glycosyltransferase (GT34) genes and proteins in Pinus radiata (radiata pine) and Pinus taeda (loblolly pine).</title>
        <authorList>
            <person name="Ade C.P."/>
            <person name="Bemm F."/>
            <person name="Dickson J.M."/>
            <person name="Walter C."/>
            <person name="Harris P.J."/>
        </authorList>
    </citation>
    <scope>NUCLEOTIDE SEQUENCE</scope>
</reference>
<evidence type="ECO:0000256" key="9">
    <source>
        <dbReference type="ARBA" id="ARBA00023136"/>
    </source>
</evidence>
<evidence type="ECO:0000313" key="13">
    <source>
        <dbReference type="EMBL" id="AHC98115.1"/>
    </source>
</evidence>
<evidence type="ECO:0000256" key="12">
    <source>
        <dbReference type="SAM" id="Phobius"/>
    </source>
</evidence>
<dbReference type="GO" id="GO:0005802">
    <property type="term" value="C:trans-Golgi network"/>
    <property type="evidence" value="ECO:0007669"/>
    <property type="project" value="TreeGrafter"/>
</dbReference>
<comment type="similarity">
    <text evidence="2">Belongs to the glycosyltransferase 34 family.</text>
</comment>
<comment type="subcellular location">
    <subcellularLocation>
        <location evidence="1">Golgi apparatus membrane</location>
        <topology evidence="1">Single-pass type II membrane protein</topology>
    </subcellularLocation>
</comment>
<proteinExistence type="evidence at transcript level"/>
<dbReference type="GO" id="GO:0005768">
    <property type="term" value="C:endosome"/>
    <property type="evidence" value="ECO:0007669"/>
    <property type="project" value="TreeGrafter"/>
</dbReference>
<keyword evidence="9 12" id="KW-0472">Membrane</keyword>
<keyword evidence="10" id="KW-0325">Glycoprotein</keyword>
<keyword evidence="6" id="KW-0735">Signal-anchor</keyword>
<evidence type="ECO:0000256" key="3">
    <source>
        <dbReference type="ARBA" id="ARBA00022676"/>
    </source>
</evidence>
<dbReference type="PANTHER" id="PTHR31311">
    <property type="entry name" value="XYLOGLUCAN 6-XYLOSYLTRANSFERASE 5-RELATED-RELATED"/>
    <property type="match status" value="1"/>
</dbReference>
<keyword evidence="3 13" id="KW-0328">Glycosyltransferase</keyword>
<dbReference type="InterPro" id="IPR029044">
    <property type="entry name" value="Nucleotide-diphossugar_trans"/>
</dbReference>
<dbReference type="Gene3D" id="3.90.550.10">
    <property type="entry name" value="Spore Coat Polysaccharide Biosynthesis Protein SpsA, Chain A"/>
    <property type="match status" value="1"/>
</dbReference>
<feature type="coiled-coil region" evidence="11">
    <location>
        <begin position="369"/>
        <end position="396"/>
    </location>
</feature>
<evidence type="ECO:0000256" key="8">
    <source>
        <dbReference type="ARBA" id="ARBA00023034"/>
    </source>
</evidence>